<reference evidence="8 9" key="1">
    <citation type="submission" date="2018-05" db="EMBL/GenBank/DDBJ databases">
        <title>Genome sequencing and assembly of the regulated plant pathogen Lachnellula willkommii and related sister species for the development of diagnostic species identification markers.</title>
        <authorList>
            <person name="Giroux E."/>
            <person name="Bilodeau G."/>
        </authorList>
    </citation>
    <scope>NUCLEOTIDE SEQUENCE [LARGE SCALE GENOMIC DNA]</scope>
    <source>
        <strain evidence="8 9">CBS 160.35</strain>
    </source>
</reference>
<dbReference type="Proteomes" id="UP000443090">
    <property type="component" value="Unassembled WGS sequence"/>
</dbReference>
<evidence type="ECO:0000256" key="6">
    <source>
        <dbReference type="SAM" id="SignalP"/>
    </source>
</evidence>
<dbReference type="InterPro" id="IPR036188">
    <property type="entry name" value="FAD/NAD-bd_sf"/>
</dbReference>
<dbReference type="PANTHER" id="PTHR47178">
    <property type="entry name" value="MONOOXYGENASE, FAD-BINDING"/>
    <property type="match status" value="1"/>
</dbReference>
<dbReference type="EMBL" id="QGMI01000645">
    <property type="protein sequence ID" value="TVY38033.1"/>
    <property type="molecule type" value="Genomic_DNA"/>
</dbReference>
<accession>A0A8H8RP63</accession>
<evidence type="ECO:0000256" key="4">
    <source>
        <dbReference type="ARBA" id="ARBA00023002"/>
    </source>
</evidence>
<comment type="caution">
    <text evidence="8">The sequence shown here is derived from an EMBL/GenBank/DDBJ whole genome shotgun (WGS) entry which is preliminary data.</text>
</comment>
<keyword evidence="2" id="KW-0285">Flavoprotein</keyword>
<gene>
    <name evidence="8" type="ORF">LOCC1_G007134</name>
</gene>
<dbReference type="GO" id="GO:0004497">
    <property type="term" value="F:monooxygenase activity"/>
    <property type="evidence" value="ECO:0007669"/>
    <property type="project" value="UniProtKB-KW"/>
</dbReference>
<evidence type="ECO:0000259" key="7">
    <source>
        <dbReference type="Pfam" id="PF01494"/>
    </source>
</evidence>
<dbReference type="OrthoDB" id="47494at2759"/>
<proteinExistence type="predicted"/>
<dbReference type="Pfam" id="PF01494">
    <property type="entry name" value="FAD_binding_3"/>
    <property type="match status" value="1"/>
</dbReference>
<dbReference type="InterPro" id="IPR002938">
    <property type="entry name" value="FAD-bd"/>
</dbReference>
<comment type="cofactor">
    <cofactor evidence="1">
        <name>FAD</name>
        <dbReference type="ChEBI" id="CHEBI:57692"/>
    </cofactor>
</comment>
<keyword evidence="4" id="KW-0560">Oxidoreductase</keyword>
<dbReference type="GO" id="GO:0071949">
    <property type="term" value="F:FAD binding"/>
    <property type="evidence" value="ECO:0007669"/>
    <property type="project" value="InterPro"/>
</dbReference>
<dbReference type="Pfam" id="PF13450">
    <property type="entry name" value="NAD_binding_8"/>
    <property type="match status" value="1"/>
</dbReference>
<evidence type="ECO:0000256" key="2">
    <source>
        <dbReference type="ARBA" id="ARBA00022630"/>
    </source>
</evidence>
<evidence type="ECO:0000256" key="5">
    <source>
        <dbReference type="ARBA" id="ARBA00023033"/>
    </source>
</evidence>
<dbReference type="SUPFAM" id="SSF51905">
    <property type="entry name" value="FAD/NAD(P)-binding domain"/>
    <property type="match status" value="1"/>
</dbReference>
<dbReference type="AlphaFoldDB" id="A0A8H8RP63"/>
<dbReference type="PANTHER" id="PTHR47178:SF1">
    <property type="entry name" value="FAD-BINDING DOMAIN-CONTAINING PROTEIN-RELATED"/>
    <property type="match status" value="1"/>
</dbReference>
<evidence type="ECO:0000256" key="1">
    <source>
        <dbReference type="ARBA" id="ARBA00001974"/>
    </source>
</evidence>
<evidence type="ECO:0000256" key="3">
    <source>
        <dbReference type="ARBA" id="ARBA00022827"/>
    </source>
</evidence>
<keyword evidence="6" id="KW-0732">Signal</keyword>
<organism evidence="8 9">
    <name type="scientific">Lachnellula occidentalis</name>
    <dbReference type="NCBI Taxonomy" id="215460"/>
    <lineage>
        <taxon>Eukaryota</taxon>
        <taxon>Fungi</taxon>
        <taxon>Dikarya</taxon>
        <taxon>Ascomycota</taxon>
        <taxon>Pezizomycotina</taxon>
        <taxon>Leotiomycetes</taxon>
        <taxon>Helotiales</taxon>
        <taxon>Lachnaceae</taxon>
        <taxon>Lachnellula</taxon>
    </lineage>
</organism>
<dbReference type="PRINTS" id="PR00420">
    <property type="entry name" value="RNGMNOXGNASE"/>
</dbReference>
<keyword evidence="9" id="KW-1185">Reference proteome</keyword>
<feature type="domain" description="FAD-binding" evidence="7">
    <location>
        <begin position="117"/>
        <end position="369"/>
    </location>
</feature>
<sequence length="415" mass="45784">MASKLPVIIVGAGVVGLTLAQSLQKEGIPFEIYERGTHIERAKGWGITIHWALPALKVCLPPAMYERLSTIQVDPEEGRRNNGRFVFLDLSTAEARYEIPPSERLRINRLKFRSLLAEGLDVNWGKQISGFDSLGDCVQVKFTDGTLTKGSLLVGADGSGSRTRRLLVGDEVGKLYQLPVRFIGVTIRLTPGEVKPLRDIDPLLFQGCHPDTGAYLWYSTLSTPEVNGSNGIDEYYEGQLNMSWIVKSPADEVPASNSEKITRMKDMARGFESRLKQIIEKIPQDAEVIEIKLQDWPTLSWPTYNGRVTLVGDAAHAMTMYRGEAANHGITDAARLTEQLQDVGRGMIPQREAVIKYESEMRPRAHDAVLLSRQACLDAHDLNSLTPDSPLVSKRAKVRQPGVAVKAGTIEGQAG</sequence>
<dbReference type="Gene3D" id="3.50.50.60">
    <property type="entry name" value="FAD/NAD(P)-binding domain"/>
    <property type="match status" value="1"/>
</dbReference>
<keyword evidence="3" id="KW-0274">FAD</keyword>
<feature type="chain" id="PRO_5034712454" evidence="6">
    <location>
        <begin position="21"/>
        <end position="415"/>
    </location>
</feature>
<evidence type="ECO:0000313" key="9">
    <source>
        <dbReference type="Proteomes" id="UP000443090"/>
    </source>
</evidence>
<protein>
    <submittedName>
        <fullName evidence="8">Putative FAD-dependent monooxygenase</fullName>
    </submittedName>
</protein>
<evidence type="ECO:0000313" key="8">
    <source>
        <dbReference type="EMBL" id="TVY38033.1"/>
    </source>
</evidence>
<feature type="signal peptide" evidence="6">
    <location>
        <begin position="1"/>
        <end position="20"/>
    </location>
</feature>
<keyword evidence="5 8" id="KW-0503">Monooxygenase</keyword>
<name>A0A8H8RP63_9HELO</name>